<dbReference type="Proteomes" id="UP000034264">
    <property type="component" value="Unassembled WGS sequence"/>
</dbReference>
<dbReference type="Gene3D" id="3.30.460.10">
    <property type="entry name" value="Beta Polymerase, domain 2"/>
    <property type="match status" value="1"/>
</dbReference>
<proteinExistence type="predicted"/>
<sequence length="103" mass="11690">MDIDPIDLTKKYLAEVRRLGVSVDKAYLFGSYAKGKVWEGSDLDICVVSDNFGQDYHRDKMILNKAALKVNSRIEPVAYSPADFGNKYDSLVDEVRRFGILVR</sequence>
<dbReference type="GO" id="GO:0016779">
    <property type="term" value="F:nucleotidyltransferase activity"/>
    <property type="evidence" value="ECO:0007669"/>
    <property type="project" value="InterPro"/>
</dbReference>
<accession>A0A0G1M4Y2</accession>
<dbReference type="CDD" id="cd05403">
    <property type="entry name" value="NT_KNTase_like"/>
    <property type="match status" value="1"/>
</dbReference>
<evidence type="ECO:0000259" key="1">
    <source>
        <dbReference type="Pfam" id="PF01909"/>
    </source>
</evidence>
<protein>
    <submittedName>
        <fullName evidence="2">Polymerase, beta-like protein region protein</fullName>
    </submittedName>
</protein>
<comment type="caution">
    <text evidence="2">The sequence shown here is derived from an EMBL/GenBank/DDBJ whole genome shotgun (WGS) entry which is preliminary data.</text>
</comment>
<dbReference type="InterPro" id="IPR002934">
    <property type="entry name" value="Polymerase_NTP_transf_dom"/>
</dbReference>
<organism evidence="2 3">
    <name type="scientific">Candidatus Amesbacteria bacterium GW2011_GWC2_45_19</name>
    <dbReference type="NCBI Taxonomy" id="1618366"/>
    <lineage>
        <taxon>Bacteria</taxon>
        <taxon>Candidatus Amesiibacteriota</taxon>
    </lineage>
</organism>
<dbReference type="PANTHER" id="PTHR43449">
    <property type="entry name" value="NUCLEOTIDYLTRANSFERASE"/>
    <property type="match status" value="1"/>
</dbReference>
<name>A0A0G1M4Y2_9BACT</name>
<feature type="domain" description="Polymerase nucleotidyl transferase" evidence="1">
    <location>
        <begin position="10"/>
        <end position="65"/>
    </location>
</feature>
<dbReference type="Pfam" id="PF01909">
    <property type="entry name" value="NTP_transf_2"/>
    <property type="match status" value="1"/>
</dbReference>
<dbReference type="PANTHER" id="PTHR43449:SF1">
    <property type="entry name" value="POLYMERASE BETA NUCLEOTIDYLTRANSFERASE DOMAIN-CONTAINING PROTEIN"/>
    <property type="match status" value="1"/>
</dbReference>
<gene>
    <name evidence="2" type="ORF">UX05_C0002G0082</name>
</gene>
<dbReference type="AlphaFoldDB" id="A0A0G1M4Y2"/>
<dbReference type="EMBL" id="LCKS01000002">
    <property type="protein sequence ID" value="KKU03326.1"/>
    <property type="molecule type" value="Genomic_DNA"/>
</dbReference>
<dbReference type="SUPFAM" id="SSF81301">
    <property type="entry name" value="Nucleotidyltransferase"/>
    <property type="match status" value="1"/>
</dbReference>
<evidence type="ECO:0000313" key="2">
    <source>
        <dbReference type="EMBL" id="KKU03326.1"/>
    </source>
</evidence>
<evidence type="ECO:0000313" key="3">
    <source>
        <dbReference type="Proteomes" id="UP000034264"/>
    </source>
</evidence>
<reference evidence="2 3" key="1">
    <citation type="journal article" date="2015" name="Nature">
        <title>rRNA introns, odd ribosomes, and small enigmatic genomes across a large radiation of phyla.</title>
        <authorList>
            <person name="Brown C.T."/>
            <person name="Hug L.A."/>
            <person name="Thomas B.C."/>
            <person name="Sharon I."/>
            <person name="Castelle C.J."/>
            <person name="Singh A."/>
            <person name="Wilkins M.J."/>
            <person name="Williams K.H."/>
            <person name="Banfield J.F."/>
        </authorList>
    </citation>
    <scope>NUCLEOTIDE SEQUENCE [LARGE SCALE GENOMIC DNA]</scope>
</reference>
<dbReference type="InterPro" id="IPR043519">
    <property type="entry name" value="NT_sf"/>
</dbReference>